<evidence type="ECO:0000256" key="2">
    <source>
        <dbReference type="SAM" id="SignalP"/>
    </source>
</evidence>
<dbReference type="RefSeq" id="WP_338888200.1">
    <property type="nucleotide sequence ID" value="NZ_CP147846.1"/>
</dbReference>
<gene>
    <name evidence="3" type="ORF">WDS16_23685</name>
</gene>
<dbReference type="PROSITE" id="PS51257">
    <property type="entry name" value="PROKAR_LIPOPROTEIN"/>
    <property type="match status" value="1"/>
</dbReference>
<evidence type="ECO:0008006" key="5">
    <source>
        <dbReference type="Google" id="ProtNLM"/>
    </source>
</evidence>
<sequence length="204" mass="21227">MTPLYRTLRGAALTVMACSTLLLAGCGSDVTPRAIPASDDVATSSSSTGQTTTSAAPSSRGGGDFGGDVDIDVEIGECVELGGTMTAATIDNATCGSPDSNYKVVGKAPTNAECVSDVDQYYYETFDDVEQGALCLDVDWVVGGCMDFPVADDPERVECSSPGFDTVRVVEILDGTTEVNDCASDATSGFSYDERNFIVCVEDI</sequence>
<protein>
    <recommendedName>
        <fullName evidence="5">LppU protein</fullName>
    </recommendedName>
</protein>
<feature type="compositionally biased region" description="Low complexity" evidence="1">
    <location>
        <begin position="37"/>
        <end position="59"/>
    </location>
</feature>
<proteinExistence type="predicted"/>
<dbReference type="EMBL" id="CP147846">
    <property type="protein sequence ID" value="WXG68174.1"/>
    <property type="molecule type" value="Genomic_DNA"/>
</dbReference>
<evidence type="ECO:0000313" key="3">
    <source>
        <dbReference type="EMBL" id="WXG68174.1"/>
    </source>
</evidence>
<keyword evidence="2" id="KW-0732">Signal</keyword>
<feature type="signal peptide" evidence="2">
    <location>
        <begin position="1"/>
        <end position="24"/>
    </location>
</feature>
<reference evidence="3 4" key="1">
    <citation type="submission" date="2024-03" db="EMBL/GenBank/DDBJ databases">
        <title>Natural products discovery in diverse microorganisms through a two-stage MS feature dereplication strategy.</title>
        <authorList>
            <person name="Zhang R."/>
        </authorList>
    </citation>
    <scope>NUCLEOTIDE SEQUENCE [LARGE SCALE GENOMIC DNA]</scope>
    <source>
        <strain evidence="3 4">18930</strain>
    </source>
</reference>
<evidence type="ECO:0000256" key="1">
    <source>
        <dbReference type="SAM" id="MobiDB-lite"/>
    </source>
</evidence>
<organism evidence="3 4">
    <name type="scientific">Rhodococcus sovatensis</name>
    <dbReference type="NCBI Taxonomy" id="1805840"/>
    <lineage>
        <taxon>Bacteria</taxon>
        <taxon>Bacillati</taxon>
        <taxon>Actinomycetota</taxon>
        <taxon>Actinomycetes</taxon>
        <taxon>Mycobacteriales</taxon>
        <taxon>Nocardiaceae</taxon>
        <taxon>Rhodococcus</taxon>
    </lineage>
</organism>
<name>A0ABZ2PGM5_9NOCA</name>
<evidence type="ECO:0000313" key="4">
    <source>
        <dbReference type="Proteomes" id="UP001432000"/>
    </source>
</evidence>
<accession>A0ABZ2PGM5</accession>
<keyword evidence="4" id="KW-1185">Reference proteome</keyword>
<dbReference type="Proteomes" id="UP001432000">
    <property type="component" value="Chromosome"/>
</dbReference>
<feature type="chain" id="PRO_5045467610" description="LppU protein" evidence="2">
    <location>
        <begin position="25"/>
        <end position="204"/>
    </location>
</feature>
<feature type="region of interest" description="Disordered" evidence="1">
    <location>
        <begin position="37"/>
        <end position="66"/>
    </location>
</feature>